<dbReference type="eggNOG" id="COG0793">
    <property type="taxonomic scope" value="Bacteria"/>
</dbReference>
<dbReference type="GO" id="GO:0006508">
    <property type="term" value="P:proteolysis"/>
    <property type="evidence" value="ECO:0007669"/>
    <property type="project" value="InterPro"/>
</dbReference>
<dbReference type="OrthoDB" id="16754at2"/>
<name>Q023W6_SOLUE</name>
<dbReference type="AlphaFoldDB" id="Q023W6"/>
<dbReference type="GO" id="GO:0007165">
    <property type="term" value="P:signal transduction"/>
    <property type="evidence" value="ECO:0007669"/>
    <property type="project" value="TreeGrafter"/>
</dbReference>
<proteinExistence type="predicted"/>
<dbReference type="CDD" id="cd06567">
    <property type="entry name" value="Peptidase_S41"/>
    <property type="match status" value="1"/>
</dbReference>
<dbReference type="SUPFAM" id="SSF52096">
    <property type="entry name" value="ClpP/crotonase"/>
    <property type="match status" value="1"/>
</dbReference>
<dbReference type="KEGG" id="sus:Acid_2721"/>
<feature type="chain" id="PRO_5004163209" evidence="1">
    <location>
        <begin position="20"/>
        <end position="579"/>
    </location>
</feature>
<dbReference type="SMART" id="SM00245">
    <property type="entry name" value="TSPc"/>
    <property type="match status" value="1"/>
</dbReference>
<dbReference type="Gene3D" id="3.90.226.10">
    <property type="entry name" value="2-enoyl-CoA Hydratase, Chain A, domain 1"/>
    <property type="match status" value="1"/>
</dbReference>
<dbReference type="InterPro" id="IPR005151">
    <property type="entry name" value="Tail-specific_protease"/>
</dbReference>
<accession>Q023W6</accession>
<reference evidence="3" key="1">
    <citation type="submission" date="2006-10" db="EMBL/GenBank/DDBJ databases">
        <title>Complete sequence of Solibacter usitatus Ellin6076.</title>
        <authorList>
            <consortium name="US DOE Joint Genome Institute"/>
            <person name="Copeland A."/>
            <person name="Lucas S."/>
            <person name="Lapidus A."/>
            <person name="Barry K."/>
            <person name="Detter J.C."/>
            <person name="Glavina del Rio T."/>
            <person name="Hammon N."/>
            <person name="Israni S."/>
            <person name="Dalin E."/>
            <person name="Tice H."/>
            <person name="Pitluck S."/>
            <person name="Thompson L.S."/>
            <person name="Brettin T."/>
            <person name="Bruce D."/>
            <person name="Han C."/>
            <person name="Tapia R."/>
            <person name="Gilna P."/>
            <person name="Schmutz J."/>
            <person name="Larimer F."/>
            <person name="Land M."/>
            <person name="Hauser L."/>
            <person name="Kyrpides N."/>
            <person name="Mikhailova N."/>
            <person name="Janssen P.H."/>
            <person name="Kuske C.R."/>
            <person name="Richardson P."/>
        </authorList>
    </citation>
    <scope>NUCLEOTIDE SEQUENCE</scope>
    <source>
        <strain evidence="3">Ellin6076</strain>
    </source>
</reference>
<feature type="signal peptide" evidence="1">
    <location>
        <begin position="1"/>
        <end position="19"/>
    </location>
</feature>
<evidence type="ECO:0000313" key="3">
    <source>
        <dbReference type="EMBL" id="ABJ83710.1"/>
    </source>
</evidence>
<feature type="domain" description="Tail specific protease" evidence="2">
    <location>
        <begin position="326"/>
        <end position="549"/>
    </location>
</feature>
<keyword evidence="1" id="KW-0732">Signal</keyword>
<dbReference type="Gene3D" id="3.30.750.44">
    <property type="match status" value="1"/>
</dbReference>
<dbReference type="InterPro" id="IPR036034">
    <property type="entry name" value="PDZ_sf"/>
</dbReference>
<dbReference type="InParanoid" id="Q023W6"/>
<evidence type="ECO:0000256" key="1">
    <source>
        <dbReference type="SAM" id="SignalP"/>
    </source>
</evidence>
<dbReference type="PANTHER" id="PTHR32060:SF30">
    <property type="entry name" value="CARBOXY-TERMINAL PROCESSING PROTEASE CTPA"/>
    <property type="match status" value="1"/>
</dbReference>
<dbReference type="EMBL" id="CP000473">
    <property type="protein sequence ID" value="ABJ83710.1"/>
    <property type="molecule type" value="Genomic_DNA"/>
</dbReference>
<dbReference type="GO" id="GO:0008236">
    <property type="term" value="F:serine-type peptidase activity"/>
    <property type="evidence" value="ECO:0007669"/>
    <property type="project" value="InterPro"/>
</dbReference>
<protein>
    <submittedName>
        <fullName evidence="3">Peptidase S41</fullName>
    </submittedName>
</protein>
<dbReference type="GO" id="GO:0004175">
    <property type="term" value="F:endopeptidase activity"/>
    <property type="evidence" value="ECO:0007669"/>
    <property type="project" value="TreeGrafter"/>
</dbReference>
<evidence type="ECO:0000259" key="2">
    <source>
        <dbReference type="SMART" id="SM00245"/>
    </source>
</evidence>
<dbReference type="Pfam" id="PF03572">
    <property type="entry name" value="Peptidase_S41"/>
    <property type="match status" value="1"/>
</dbReference>
<dbReference type="STRING" id="234267.Acid_2721"/>
<dbReference type="InterPro" id="IPR029045">
    <property type="entry name" value="ClpP/crotonase-like_dom_sf"/>
</dbReference>
<dbReference type="GO" id="GO:0030288">
    <property type="term" value="C:outer membrane-bounded periplasmic space"/>
    <property type="evidence" value="ECO:0007669"/>
    <property type="project" value="TreeGrafter"/>
</dbReference>
<dbReference type="HOGENOM" id="CLU_470816_0_0_0"/>
<organism evidence="3">
    <name type="scientific">Solibacter usitatus (strain Ellin6076)</name>
    <dbReference type="NCBI Taxonomy" id="234267"/>
    <lineage>
        <taxon>Bacteria</taxon>
        <taxon>Pseudomonadati</taxon>
        <taxon>Acidobacteriota</taxon>
        <taxon>Terriglobia</taxon>
        <taxon>Bryobacterales</taxon>
        <taxon>Solibacteraceae</taxon>
        <taxon>Candidatus Solibacter</taxon>
    </lineage>
</organism>
<sequence precursor="true">MRIYVRSLLLTLVATLSYAQLTVDQKVSDFQSLAALYAKRYGPYEWKRDALGVDLFNVAPWLAKVQATKNDLDFYELMGQYVASLNDAHDTYQLPSNFQAYLNFTVDIYDGKLLVDFINRSRLPAAEFGFVNGYELVSIDGQDAQKLLDGLLRYEVAANPRSTRRLAAQLLTIRPQYLIPRAAEVPEISVVLFRRPDGNMESYRIPWAKSGMPLTSVGRYTTPFSVAAKRSIASSYNGMSSVDPVTDPPAAEEVPEYLQLLKRLQNCRLPDKAVNGFGAQVPVFAAGLPTSFVLRQGKSVQDPFFSGVFGANGHTIGFIRIPSFGPVNPTTALIAFQNEIAYFQANTEGLVIDDMRNPGGSVSYLNAIVSYVMAARWRSIPFELRATSEWVTAVSSAMVSAASAGAPQSYLDLLGNIKTEVLAANAAQRGRTKAIPLDDVTIDRDPATDAKGNVIAYTKPLIVLVDEMSASAGDAFAATIQDNARGPLVGWRTMGAGGSVEGWEAGTYSLGYTTVTESLMNRKNPVVTAEYPTAPYVENIGVRPDITVDYMTVDNLNRGGKPFVDAFVAAIVAQIEGRK</sequence>
<dbReference type="Gene3D" id="2.30.42.10">
    <property type="match status" value="1"/>
</dbReference>
<dbReference type="PANTHER" id="PTHR32060">
    <property type="entry name" value="TAIL-SPECIFIC PROTEASE"/>
    <property type="match status" value="1"/>
</dbReference>
<gene>
    <name evidence="3" type="ordered locus">Acid_2721</name>
</gene>